<dbReference type="AlphaFoldDB" id="A0A2C9D3P6"/>
<evidence type="ECO:0000256" key="1">
    <source>
        <dbReference type="SAM" id="Phobius"/>
    </source>
</evidence>
<dbReference type="EMBL" id="LT960614">
    <property type="protein sequence ID" value="SON54894.1"/>
    <property type="molecule type" value="Genomic_DNA"/>
</dbReference>
<sequence>MDGTKSPWASRGLWGAGVAIAAGVAGLFGYSVDGGMQADLLQLAEAGSALAGGVLAFWGRFKATKTLG</sequence>
<dbReference type="KEGG" id="hdi:HDIA_1353"/>
<gene>
    <name evidence="2" type="ORF">HDIA_1353</name>
</gene>
<evidence type="ECO:0000313" key="2">
    <source>
        <dbReference type="EMBL" id="SON54894.1"/>
    </source>
</evidence>
<protein>
    <submittedName>
        <fullName evidence="2">Uncharacterized protein</fullName>
    </submittedName>
</protein>
<feature type="transmembrane region" description="Helical" evidence="1">
    <location>
        <begin position="12"/>
        <end position="31"/>
    </location>
</feature>
<organism evidence="2 3">
    <name type="scientific">Hartmannibacter diazotrophicus</name>
    <dbReference type="NCBI Taxonomy" id="1482074"/>
    <lineage>
        <taxon>Bacteria</taxon>
        <taxon>Pseudomonadati</taxon>
        <taxon>Pseudomonadota</taxon>
        <taxon>Alphaproteobacteria</taxon>
        <taxon>Hyphomicrobiales</taxon>
        <taxon>Pleomorphomonadaceae</taxon>
        <taxon>Hartmannibacter</taxon>
    </lineage>
</organism>
<keyword evidence="1" id="KW-1133">Transmembrane helix</keyword>
<proteinExistence type="predicted"/>
<name>A0A2C9D3P6_9HYPH</name>
<keyword evidence="3" id="KW-1185">Reference proteome</keyword>
<keyword evidence="1" id="KW-0812">Transmembrane</keyword>
<accession>A0A2C9D3P6</accession>
<dbReference type="Proteomes" id="UP000223606">
    <property type="component" value="Chromosome 1"/>
</dbReference>
<keyword evidence="1" id="KW-0472">Membrane</keyword>
<reference evidence="3" key="1">
    <citation type="submission" date="2017-09" db="EMBL/GenBank/DDBJ databases">
        <title>Genome sequence of Nannocystis excedens DSM 71.</title>
        <authorList>
            <person name="Blom J."/>
        </authorList>
    </citation>
    <scope>NUCLEOTIDE SEQUENCE [LARGE SCALE GENOMIC DNA]</scope>
    <source>
        <strain evidence="3">type strain: E19</strain>
    </source>
</reference>
<evidence type="ECO:0000313" key="3">
    <source>
        <dbReference type="Proteomes" id="UP000223606"/>
    </source>
</evidence>
<feature type="transmembrane region" description="Helical" evidence="1">
    <location>
        <begin position="43"/>
        <end position="61"/>
    </location>
</feature>